<reference evidence="1" key="1">
    <citation type="submission" date="2023-04" db="EMBL/GenBank/DDBJ databases">
        <title>Draft Genome sequencing of Naganishia species isolated from polar environments using Oxford Nanopore Technology.</title>
        <authorList>
            <person name="Leo P."/>
            <person name="Venkateswaran K."/>
        </authorList>
    </citation>
    <scope>NUCLEOTIDE SEQUENCE</scope>
    <source>
        <strain evidence="1">MNA-CCFEE 5425</strain>
    </source>
</reference>
<gene>
    <name evidence="1" type="ORF">QFC22_000045</name>
</gene>
<accession>A0ACC2XM93</accession>
<protein>
    <submittedName>
        <fullName evidence="1">Uncharacterized protein</fullName>
    </submittedName>
</protein>
<sequence length="142" mass="15969">MNLPPLDVLTHYAALSTPDTELPPDVYLLHDRWTLTIFDKFPKAKYHFLVLPRVPFPPADNQDDDVDDDSNELDRGTAVSSRALTSLQSLLTTTTPAEALNILRRLEQASLEAVEMVKDEMMKTEGFEWGVEVGFHAVPSMK</sequence>
<proteinExistence type="predicted"/>
<dbReference type="Proteomes" id="UP001243375">
    <property type="component" value="Unassembled WGS sequence"/>
</dbReference>
<organism evidence="1 2">
    <name type="scientific">Naganishia vaughanmartiniae</name>
    <dbReference type="NCBI Taxonomy" id="1424756"/>
    <lineage>
        <taxon>Eukaryota</taxon>
        <taxon>Fungi</taxon>
        <taxon>Dikarya</taxon>
        <taxon>Basidiomycota</taxon>
        <taxon>Agaricomycotina</taxon>
        <taxon>Tremellomycetes</taxon>
        <taxon>Filobasidiales</taxon>
        <taxon>Filobasidiaceae</taxon>
        <taxon>Naganishia</taxon>
    </lineage>
</organism>
<comment type="caution">
    <text evidence="1">The sequence shown here is derived from an EMBL/GenBank/DDBJ whole genome shotgun (WGS) entry which is preliminary data.</text>
</comment>
<dbReference type="EMBL" id="JASBWU010000001">
    <property type="protein sequence ID" value="KAJ9125092.1"/>
    <property type="molecule type" value="Genomic_DNA"/>
</dbReference>
<name>A0ACC2XM93_9TREE</name>
<evidence type="ECO:0000313" key="1">
    <source>
        <dbReference type="EMBL" id="KAJ9125092.1"/>
    </source>
</evidence>
<evidence type="ECO:0000313" key="2">
    <source>
        <dbReference type="Proteomes" id="UP001243375"/>
    </source>
</evidence>
<keyword evidence="2" id="KW-1185">Reference proteome</keyword>